<proteinExistence type="predicted"/>
<reference evidence="1" key="1">
    <citation type="submission" date="2023-07" db="EMBL/GenBank/DDBJ databases">
        <title>Bacterial whole genome sequence for Sphingobium sp. HBC34.</title>
        <authorList>
            <person name="Le V."/>
            <person name="Ko S.-R."/>
            <person name="Ahn C.-Y."/>
            <person name="Oh H.-M."/>
        </authorList>
    </citation>
    <scope>NUCLEOTIDE SEQUENCE</scope>
    <source>
        <strain evidence="1">HBC34</strain>
    </source>
</reference>
<dbReference type="RefSeq" id="WP_304537375.1">
    <property type="nucleotide sequence ID" value="NZ_JAUQOM010000015.1"/>
</dbReference>
<evidence type="ECO:0000313" key="1">
    <source>
        <dbReference type="EMBL" id="MDO7837068.1"/>
    </source>
</evidence>
<sequence>MSDDGMSPAMATLRQVLAIKVIDPVLHDADEATRLACWMLAATQPWPVEACATMEALYVAHRDVAQDAGVWRNLRRAAVGLGESEDAMVRAFGAVAEAAAWPLSTSQAGLVELMQAICQLRASQASVNTGWTQADEEKANAAFHAIVGDNEGTAPAREEIPGLFRVAEPELERRFAMNLQAFNLAYIGFRSEVAAWVAGASR</sequence>
<dbReference type="Proteomes" id="UP001176471">
    <property type="component" value="Unassembled WGS sequence"/>
</dbReference>
<dbReference type="EMBL" id="JAUQOM010000015">
    <property type="protein sequence ID" value="MDO7837068.1"/>
    <property type="molecule type" value="Genomic_DNA"/>
</dbReference>
<comment type="caution">
    <text evidence="1">The sequence shown here is derived from an EMBL/GenBank/DDBJ whole genome shotgun (WGS) entry which is preliminary data.</text>
</comment>
<protein>
    <submittedName>
        <fullName evidence="1">Uncharacterized protein</fullName>
    </submittedName>
</protein>
<accession>A0ABT8ZSJ8</accession>
<evidence type="ECO:0000313" key="2">
    <source>
        <dbReference type="Proteomes" id="UP001176471"/>
    </source>
</evidence>
<keyword evidence="2" id="KW-1185">Reference proteome</keyword>
<name>A0ABT8ZSJ8_9SPHN</name>
<organism evidence="1 2">
    <name type="scientific">Sphingobium cyanobacteriorum</name>
    <dbReference type="NCBI Taxonomy" id="3063954"/>
    <lineage>
        <taxon>Bacteria</taxon>
        <taxon>Pseudomonadati</taxon>
        <taxon>Pseudomonadota</taxon>
        <taxon>Alphaproteobacteria</taxon>
        <taxon>Sphingomonadales</taxon>
        <taxon>Sphingomonadaceae</taxon>
        <taxon>Sphingobium</taxon>
    </lineage>
</organism>
<gene>
    <name evidence="1" type="ORF">Q4610_18650</name>
</gene>